<dbReference type="EMBL" id="MU007067">
    <property type="protein sequence ID" value="KAF2425821.1"/>
    <property type="molecule type" value="Genomic_DNA"/>
</dbReference>
<feature type="compositionally biased region" description="Polar residues" evidence="1">
    <location>
        <begin position="194"/>
        <end position="247"/>
    </location>
</feature>
<keyword evidence="3" id="KW-1185">Reference proteome</keyword>
<gene>
    <name evidence="2" type="ORF">EJ08DRAFT_384957</name>
</gene>
<feature type="compositionally biased region" description="Basic and acidic residues" evidence="1">
    <location>
        <begin position="16"/>
        <end position="28"/>
    </location>
</feature>
<evidence type="ECO:0000256" key="1">
    <source>
        <dbReference type="SAM" id="MobiDB-lite"/>
    </source>
</evidence>
<proteinExistence type="predicted"/>
<reference evidence="2" key="1">
    <citation type="journal article" date="2020" name="Stud. Mycol.">
        <title>101 Dothideomycetes genomes: a test case for predicting lifestyles and emergence of pathogens.</title>
        <authorList>
            <person name="Haridas S."/>
            <person name="Albert R."/>
            <person name="Binder M."/>
            <person name="Bloem J."/>
            <person name="Labutti K."/>
            <person name="Salamov A."/>
            <person name="Andreopoulos B."/>
            <person name="Baker S."/>
            <person name="Barry K."/>
            <person name="Bills G."/>
            <person name="Bluhm B."/>
            <person name="Cannon C."/>
            <person name="Castanera R."/>
            <person name="Culley D."/>
            <person name="Daum C."/>
            <person name="Ezra D."/>
            <person name="Gonzalez J."/>
            <person name="Henrissat B."/>
            <person name="Kuo A."/>
            <person name="Liang C."/>
            <person name="Lipzen A."/>
            <person name="Lutzoni F."/>
            <person name="Magnuson J."/>
            <person name="Mondo S."/>
            <person name="Nolan M."/>
            <person name="Ohm R."/>
            <person name="Pangilinan J."/>
            <person name="Park H.-J."/>
            <person name="Ramirez L."/>
            <person name="Alfaro M."/>
            <person name="Sun H."/>
            <person name="Tritt A."/>
            <person name="Yoshinaga Y."/>
            <person name="Zwiers L.-H."/>
            <person name="Turgeon B."/>
            <person name="Goodwin S."/>
            <person name="Spatafora J."/>
            <person name="Crous P."/>
            <person name="Grigoriev I."/>
        </authorList>
    </citation>
    <scope>NUCLEOTIDE SEQUENCE</scope>
    <source>
        <strain evidence="2">CBS 130266</strain>
    </source>
</reference>
<evidence type="ECO:0000313" key="3">
    <source>
        <dbReference type="Proteomes" id="UP000800235"/>
    </source>
</evidence>
<name>A0A9P4TW63_9PEZI</name>
<feature type="region of interest" description="Disordered" evidence="1">
    <location>
        <begin position="122"/>
        <end position="290"/>
    </location>
</feature>
<dbReference type="Proteomes" id="UP000800235">
    <property type="component" value="Unassembled WGS sequence"/>
</dbReference>
<organism evidence="2 3">
    <name type="scientific">Tothia fuscella</name>
    <dbReference type="NCBI Taxonomy" id="1048955"/>
    <lineage>
        <taxon>Eukaryota</taxon>
        <taxon>Fungi</taxon>
        <taxon>Dikarya</taxon>
        <taxon>Ascomycota</taxon>
        <taxon>Pezizomycotina</taxon>
        <taxon>Dothideomycetes</taxon>
        <taxon>Pleosporomycetidae</taxon>
        <taxon>Venturiales</taxon>
        <taxon>Cylindrosympodiaceae</taxon>
        <taxon>Tothia</taxon>
    </lineage>
</organism>
<accession>A0A9P4TW63</accession>
<protein>
    <submittedName>
        <fullName evidence="2">Uncharacterized protein</fullName>
    </submittedName>
</protein>
<evidence type="ECO:0000313" key="2">
    <source>
        <dbReference type="EMBL" id="KAF2425821.1"/>
    </source>
</evidence>
<comment type="caution">
    <text evidence="2">The sequence shown here is derived from an EMBL/GenBank/DDBJ whole genome shotgun (WGS) entry which is preliminary data.</text>
</comment>
<sequence length="340" mass="36397">MDQSTSSADSAPDLPTGHDLKGFPEEKAAPPPATPVPNTQKAGLEIPDTPSPYDNISVDSSPIEFLKSFNEKRVPESASTRQELGSQGFPIVEDLLNEEKHLRSIEGASIQGTYVEEGIASNASKKISDPKPHISIDGERASAVFSGTDLEHGLEGTAVNDNSHQRKPALSNGPELHDLNTAAALDIEDEENSAGIQNISSPLQAQIDTPSNSHAQDSTATGEGTSSSLTEANSLHQPENLNDTFSAESPLVNDFLPPVENSLQLAAEIDPEETEQEPLPKAPRGDMVDQRREALPLTTEQKRLVSNPYHTIHYTTLTVFPARTPISPYSCSIQAQGPGT</sequence>
<feature type="region of interest" description="Disordered" evidence="1">
    <location>
        <begin position="1"/>
        <end position="59"/>
    </location>
</feature>
<feature type="compositionally biased region" description="Basic and acidic residues" evidence="1">
    <location>
        <begin position="126"/>
        <end position="140"/>
    </location>
</feature>
<dbReference type="AlphaFoldDB" id="A0A9P4TW63"/>